<proteinExistence type="predicted"/>
<comment type="caution">
    <text evidence="1">The sequence shown here is derived from an EMBL/GenBank/DDBJ whole genome shotgun (WGS) entry which is preliminary data.</text>
</comment>
<name>A0ACB6R2N9_9PLEO</name>
<accession>A0ACB6R2N9</accession>
<dbReference type="Proteomes" id="UP000799755">
    <property type="component" value="Unassembled WGS sequence"/>
</dbReference>
<keyword evidence="2" id="KW-1185">Reference proteome</keyword>
<evidence type="ECO:0000313" key="1">
    <source>
        <dbReference type="EMBL" id="KAF2472701.1"/>
    </source>
</evidence>
<gene>
    <name evidence="1" type="ORF">BDR25DRAFT_333068</name>
</gene>
<sequence>MAGFHLPRENFIIKQSPGKGLGVFATRAMEPGTVIMEDAPTILIRPPRMHEGIGYPLDAIQILIGEAFDALSEGDQADVLSLSAHVLPGEADETEYHRLKTVFRSNAYSTGNEIGLFTKIARINHSCRPNSGYYWTERLRKRVVYATRPIAEGEEISVTYIPLLYSKSDRERRLDQYGFKCACEACAGQSGNAAWASDHRRHEIRKGFFELEPQLTLEVAKTVMARKKAQRLAEESLRLAELVEEEGLVDYYAQAYRVAAIFHANIEMWEPATTWAHKSYQIRNMADAQSEEAIEMRILTSRFIEQWNEELRNKSKGRL</sequence>
<organism evidence="1 2">
    <name type="scientific">Lindgomyces ingoldianus</name>
    <dbReference type="NCBI Taxonomy" id="673940"/>
    <lineage>
        <taxon>Eukaryota</taxon>
        <taxon>Fungi</taxon>
        <taxon>Dikarya</taxon>
        <taxon>Ascomycota</taxon>
        <taxon>Pezizomycotina</taxon>
        <taxon>Dothideomycetes</taxon>
        <taxon>Pleosporomycetidae</taxon>
        <taxon>Pleosporales</taxon>
        <taxon>Lindgomycetaceae</taxon>
        <taxon>Lindgomyces</taxon>
    </lineage>
</organism>
<evidence type="ECO:0000313" key="2">
    <source>
        <dbReference type="Proteomes" id="UP000799755"/>
    </source>
</evidence>
<protein>
    <submittedName>
        <fullName evidence="1">SET domain-containing protein</fullName>
    </submittedName>
</protein>
<dbReference type="EMBL" id="MU003501">
    <property type="protein sequence ID" value="KAF2472701.1"/>
    <property type="molecule type" value="Genomic_DNA"/>
</dbReference>
<reference evidence="1" key="1">
    <citation type="journal article" date="2020" name="Stud. Mycol.">
        <title>101 Dothideomycetes genomes: a test case for predicting lifestyles and emergence of pathogens.</title>
        <authorList>
            <person name="Haridas S."/>
            <person name="Albert R."/>
            <person name="Binder M."/>
            <person name="Bloem J."/>
            <person name="Labutti K."/>
            <person name="Salamov A."/>
            <person name="Andreopoulos B."/>
            <person name="Baker S."/>
            <person name="Barry K."/>
            <person name="Bills G."/>
            <person name="Bluhm B."/>
            <person name="Cannon C."/>
            <person name="Castanera R."/>
            <person name="Culley D."/>
            <person name="Daum C."/>
            <person name="Ezra D."/>
            <person name="Gonzalez J."/>
            <person name="Henrissat B."/>
            <person name="Kuo A."/>
            <person name="Liang C."/>
            <person name="Lipzen A."/>
            <person name="Lutzoni F."/>
            <person name="Magnuson J."/>
            <person name="Mondo S."/>
            <person name="Nolan M."/>
            <person name="Ohm R."/>
            <person name="Pangilinan J."/>
            <person name="Park H.-J."/>
            <person name="Ramirez L."/>
            <person name="Alfaro M."/>
            <person name="Sun H."/>
            <person name="Tritt A."/>
            <person name="Yoshinaga Y."/>
            <person name="Zwiers L.-H."/>
            <person name="Turgeon B."/>
            <person name="Goodwin S."/>
            <person name="Spatafora J."/>
            <person name="Crous P."/>
            <person name="Grigoriev I."/>
        </authorList>
    </citation>
    <scope>NUCLEOTIDE SEQUENCE</scope>
    <source>
        <strain evidence="1">ATCC 200398</strain>
    </source>
</reference>